<sequence>MEKRTLTITVDADWQGALRTLARQAFSAETYQGESLNFETPGAFFGKLTQRRWALLRLLQGTGEVTVRDLAHRAGRDVRRVHEDVTALADLGLLERTARGGVLCPFADIHVDMHLREAV</sequence>
<gene>
    <name evidence="1" type="ORF">THSYN_00590</name>
</gene>
<dbReference type="RefSeq" id="WP_100917423.1">
    <property type="nucleotide sequence ID" value="NZ_CP020370.1"/>
</dbReference>
<keyword evidence="2" id="KW-1185">Reference proteome</keyword>
<accession>A0A2K8U1Z7</accession>
<dbReference type="InterPro" id="IPR036390">
    <property type="entry name" value="WH_DNA-bd_sf"/>
</dbReference>
<dbReference type="SUPFAM" id="SSF46785">
    <property type="entry name" value="Winged helix' DNA-binding domain"/>
    <property type="match status" value="1"/>
</dbReference>
<evidence type="ECO:0000313" key="1">
    <source>
        <dbReference type="EMBL" id="AUB79603.1"/>
    </source>
</evidence>
<proteinExistence type="predicted"/>
<reference evidence="1 2" key="1">
    <citation type="submission" date="2017-03" db="EMBL/GenBank/DDBJ databases">
        <title>Complete genome sequence of Candidatus 'Thiodictyon syntrophicum' sp. nov. strain Cad16T, a photolithoautotroph purple sulfur bacterium isolated from an alpine meromictic lake.</title>
        <authorList>
            <person name="Luedin S.M."/>
            <person name="Pothier J.F."/>
            <person name="Danza F."/>
            <person name="Storelli N."/>
            <person name="Wittwer M."/>
            <person name="Tonolla M."/>
        </authorList>
    </citation>
    <scope>NUCLEOTIDE SEQUENCE [LARGE SCALE GENOMIC DNA]</scope>
    <source>
        <strain evidence="1 2">Cad16T</strain>
    </source>
</reference>
<dbReference type="AlphaFoldDB" id="A0A2K8U1Z7"/>
<protein>
    <submittedName>
        <fullName evidence="1">Uncharacterized protein</fullName>
    </submittedName>
</protein>
<dbReference type="OrthoDB" id="9809537at2"/>
<dbReference type="Pfam" id="PF25212">
    <property type="entry name" value="HVO_A0114"/>
    <property type="match status" value="1"/>
</dbReference>
<dbReference type="InterPro" id="IPR036388">
    <property type="entry name" value="WH-like_DNA-bd_sf"/>
</dbReference>
<dbReference type="EMBL" id="CP020370">
    <property type="protein sequence ID" value="AUB79603.1"/>
    <property type="molecule type" value="Genomic_DNA"/>
</dbReference>
<evidence type="ECO:0000313" key="2">
    <source>
        <dbReference type="Proteomes" id="UP000232638"/>
    </source>
</evidence>
<name>A0A2K8U1Z7_9GAMM</name>
<organism evidence="1 2">
    <name type="scientific">Candidatus Thiodictyon syntrophicum</name>
    <dbReference type="NCBI Taxonomy" id="1166950"/>
    <lineage>
        <taxon>Bacteria</taxon>
        <taxon>Pseudomonadati</taxon>
        <taxon>Pseudomonadota</taxon>
        <taxon>Gammaproteobacteria</taxon>
        <taxon>Chromatiales</taxon>
        <taxon>Chromatiaceae</taxon>
        <taxon>Thiodictyon</taxon>
    </lineage>
</organism>
<dbReference type="Gene3D" id="1.10.10.10">
    <property type="entry name" value="Winged helix-like DNA-binding domain superfamily/Winged helix DNA-binding domain"/>
    <property type="match status" value="1"/>
</dbReference>
<dbReference type="Proteomes" id="UP000232638">
    <property type="component" value="Chromosome"/>
</dbReference>
<dbReference type="KEGG" id="tsy:THSYN_00590"/>